<dbReference type="Proteomes" id="UP000770661">
    <property type="component" value="Unassembled WGS sequence"/>
</dbReference>
<accession>A0A8J4Y8H0</accession>
<proteinExistence type="predicted"/>
<keyword evidence="2" id="KW-1185">Reference proteome</keyword>
<dbReference type="PANTHER" id="PTHR28037">
    <property type="entry name" value="ALCOHOL O-ACETYLTRANSFERASE 1-RELATED"/>
    <property type="match status" value="1"/>
</dbReference>
<dbReference type="EMBL" id="JACEEZ010010044">
    <property type="protein sequence ID" value="KAG0722083.1"/>
    <property type="molecule type" value="Genomic_DNA"/>
</dbReference>
<evidence type="ECO:0000313" key="1">
    <source>
        <dbReference type="EMBL" id="KAG0722083.1"/>
    </source>
</evidence>
<protein>
    <recommendedName>
        <fullName evidence="3">Condensation domain-containing protein</fullName>
    </recommendedName>
</protein>
<gene>
    <name evidence="1" type="ORF">GWK47_045133</name>
</gene>
<reference evidence="1" key="1">
    <citation type="submission" date="2020-07" db="EMBL/GenBank/DDBJ databases">
        <title>The High-quality genome of the commercially important snow crab, Chionoecetes opilio.</title>
        <authorList>
            <person name="Jeong J.-H."/>
            <person name="Ryu S."/>
        </authorList>
    </citation>
    <scope>NUCLEOTIDE SEQUENCE</scope>
    <source>
        <strain evidence="1">MADBK_172401_WGS</strain>
        <tissue evidence="1">Digestive gland</tissue>
    </source>
</reference>
<sequence length="466" mass="52590">MYRTTAHGVCRVWAAASLPGHTMPRPTLTAPHRPPSLARPNTTTIKPAGDEGIRWRFPADDNVEGMVARVENGLSQTTTLTLNASSPITHDLMEEALVHLYKKVESLRVCLRPRQGQLWVADMPRRQLDFKVKAAFPHQCHLLLSVHHAANDGAVVMWMTQLLVNILDSLLQEVPVTSQQVGELRDGVEARKEEGRMRAALQQNPDKLVEALRQHLGSQHLPLLMEAFGLPNVANATTQDLAPVILDNQTMEKFASKCRSLGATTNAAFTALINASLVEVVREAGMHRDVYNISSRHPVDCRRLIKDCESLPLGNHAIRMAQNTATPSDVKQHFWQYVKHLDIELRDKLRRNYMCEDRMLEALMRPRQHTHGEQRASRQLPCWDYMFSNLYSPRTAHHAAGKCVRVTAAANYMSFHNERFAYGVGLFSFRGQPRLQLSFSTSAISREVAQRCLEKILALFHDVSRN</sequence>
<evidence type="ECO:0000313" key="2">
    <source>
        <dbReference type="Proteomes" id="UP000770661"/>
    </source>
</evidence>
<dbReference type="PANTHER" id="PTHR28037:SF1">
    <property type="entry name" value="ALCOHOL O-ACETYLTRANSFERASE 1-RELATED"/>
    <property type="match status" value="1"/>
</dbReference>
<dbReference type="OrthoDB" id="6347961at2759"/>
<dbReference type="InterPro" id="IPR052058">
    <property type="entry name" value="Alcohol_O-acetyltransferase"/>
</dbReference>
<comment type="caution">
    <text evidence="1">The sequence shown here is derived from an EMBL/GenBank/DDBJ whole genome shotgun (WGS) entry which is preliminary data.</text>
</comment>
<name>A0A8J4Y8H0_CHIOP</name>
<organism evidence="1 2">
    <name type="scientific">Chionoecetes opilio</name>
    <name type="common">Atlantic snow crab</name>
    <name type="synonym">Cancer opilio</name>
    <dbReference type="NCBI Taxonomy" id="41210"/>
    <lineage>
        <taxon>Eukaryota</taxon>
        <taxon>Metazoa</taxon>
        <taxon>Ecdysozoa</taxon>
        <taxon>Arthropoda</taxon>
        <taxon>Crustacea</taxon>
        <taxon>Multicrustacea</taxon>
        <taxon>Malacostraca</taxon>
        <taxon>Eumalacostraca</taxon>
        <taxon>Eucarida</taxon>
        <taxon>Decapoda</taxon>
        <taxon>Pleocyemata</taxon>
        <taxon>Brachyura</taxon>
        <taxon>Eubrachyura</taxon>
        <taxon>Majoidea</taxon>
        <taxon>Majidae</taxon>
        <taxon>Chionoecetes</taxon>
    </lineage>
</organism>
<dbReference type="AlphaFoldDB" id="A0A8J4Y8H0"/>
<evidence type="ECO:0008006" key="3">
    <source>
        <dbReference type="Google" id="ProtNLM"/>
    </source>
</evidence>